<sequence>MTMDIFILHMRYSTKRDFDATPSGANGRSMCKINMFIVISTLDNVKSQSFRKLTFFHCANPC</sequence>
<protein>
    <submittedName>
        <fullName evidence="1">Uncharacterized protein</fullName>
    </submittedName>
</protein>
<proteinExistence type="predicted"/>
<evidence type="ECO:0000313" key="1">
    <source>
        <dbReference type="EMBL" id="GMT16210.1"/>
    </source>
</evidence>
<name>A0AAV5VCD9_9BILA</name>
<accession>A0AAV5VCD9</accession>
<dbReference type="Proteomes" id="UP001432322">
    <property type="component" value="Unassembled WGS sequence"/>
</dbReference>
<comment type="caution">
    <text evidence="1">The sequence shown here is derived from an EMBL/GenBank/DDBJ whole genome shotgun (WGS) entry which is preliminary data.</text>
</comment>
<reference evidence="1" key="1">
    <citation type="submission" date="2023-10" db="EMBL/GenBank/DDBJ databases">
        <title>Genome assembly of Pristionchus species.</title>
        <authorList>
            <person name="Yoshida K."/>
            <person name="Sommer R.J."/>
        </authorList>
    </citation>
    <scope>NUCLEOTIDE SEQUENCE</scope>
    <source>
        <strain evidence="1">RS5133</strain>
    </source>
</reference>
<dbReference type="AlphaFoldDB" id="A0AAV5VCD9"/>
<organism evidence="1 2">
    <name type="scientific">Pristionchus fissidentatus</name>
    <dbReference type="NCBI Taxonomy" id="1538716"/>
    <lineage>
        <taxon>Eukaryota</taxon>
        <taxon>Metazoa</taxon>
        <taxon>Ecdysozoa</taxon>
        <taxon>Nematoda</taxon>
        <taxon>Chromadorea</taxon>
        <taxon>Rhabditida</taxon>
        <taxon>Rhabditina</taxon>
        <taxon>Diplogasteromorpha</taxon>
        <taxon>Diplogasteroidea</taxon>
        <taxon>Neodiplogasteridae</taxon>
        <taxon>Pristionchus</taxon>
    </lineage>
</organism>
<evidence type="ECO:0000313" key="2">
    <source>
        <dbReference type="Proteomes" id="UP001432322"/>
    </source>
</evidence>
<keyword evidence="2" id="KW-1185">Reference proteome</keyword>
<gene>
    <name evidence="1" type="ORF">PFISCL1PPCAC_7507</name>
</gene>
<dbReference type="EMBL" id="BTSY01000002">
    <property type="protein sequence ID" value="GMT16210.1"/>
    <property type="molecule type" value="Genomic_DNA"/>
</dbReference>